<proteinExistence type="predicted"/>
<organism evidence="1">
    <name type="scientific">Timema monikensis</name>
    <dbReference type="NCBI Taxonomy" id="170555"/>
    <lineage>
        <taxon>Eukaryota</taxon>
        <taxon>Metazoa</taxon>
        <taxon>Ecdysozoa</taxon>
        <taxon>Arthropoda</taxon>
        <taxon>Hexapoda</taxon>
        <taxon>Insecta</taxon>
        <taxon>Pterygota</taxon>
        <taxon>Neoptera</taxon>
        <taxon>Polyneoptera</taxon>
        <taxon>Phasmatodea</taxon>
        <taxon>Timematodea</taxon>
        <taxon>Timematoidea</taxon>
        <taxon>Timematidae</taxon>
        <taxon>Timema</taxon>
    </lineage>
</organism>
<reference evidence="1" key="1">
    <citation type="submission" date="2020-11" db="EMBL/GenBank/DDBJ databases">
        <authorList>
            <person name="Tran Van P."/>
        </authorList>
    </citation>
    <scope>NUCLEOTIDE SEQUENCE</scope>
</reference>
<name>A0A7R9EG49_9NEOP</name>
<protein>
    <submittedName>
        <fullName evidence="1">Uncharacterized protein</fullName>
    </submittedName>
</protein>
<dbReference type="EMBL" id="OB795538">
    <property type="protein sequence ID" value="CAD7432374.1"/>
    <property type="molecule type" value="Genomic_DNA"/>
</dbReference>
<dbReference type="AlphaFoldDB" id="A0A7R9EG49"/>
<sequence length="364" mass="41273">MPQSKQVLPLCSQLRVSATNRVSEDPVSTHLRVVRLRIEAEARKDYTRIHNNQYHQGPDDLLIFRRNPLRWSCGLRRYSRSRLDCRCRGDRGSNFGWDKPAFAATLVFTSADKINSNGTSKTTIQDRNKEMLMSPSNIAIPGGLHETSLSKETFFPRGAKSIILFTNYTMPGEGLRRLRSLRMVHTPSNFTEHGSSRRIVQGDARVDHDMTDDKPGSDIISVNSRSKLVHFVCLSVRVCQHSRQQTTWTSLLLLFTEIISVPCLSTWPTKTTLEFIEIFHTKTLLWDMRFVDCKNHKAGKGESGVFGPRARDGSEHYPYQLYKSIILVGNHTGWNWHLTAHTLGLLNAGGADGSNLFAHQLRGR</sequence>
<evidence type="ECO:0000313" key="1">
    <source>
        <dbReference type="EMBL" id="CAD7432374.1"/>
    </source>
</evidence>
<gene>
    <name evidence="1" type="ORF">TMSB3V08_LOCUS9083</name>
</gene>
<accession>A0A7R9EG49</accession>